<feature type="domain" description="HMA" evidence="6">
    <location>
        <begin position="7"/>
        <end position="72"/>
    </location>
</feature>
<keyword evidence="2" id="KW-0479">Metal-binding</keyword>
<dbReference type="PANTHER" id="PTHR45868">
    <property type="entry name" value="HEAVY METAL-ASSOCIATED ISOPRENYLATED PLANT PROTEIN 33-RELATED"/>
    <property type="match status" value="1"/>
</dbReference>
<reference evidence="7" key="2">
    <citation type="submission" date="2017-06" db="EMBL/GenBank/DDBJ databases">
        <title>WGS assembly of Brachypodium distachyon.</title>
        <authorList>
            <consortium name="The International Brachypodium Initiative"/>
            <person name="Lucas S."/>
            <person name="Harmon-Smith M."/>
            <person name="Lail K."/>
            <person name="Tice H."/>
            <person name="Grimwood J."/>
            <person name="Bruce D."/>
            <person name="Barry K."/>
            <person name="Shu S."/>
            <person name="Lindquist E."/>
            <person name="Wang M."/>
            <person name="Pitluck S."/>
            <person name="Vogel J.P."/>
            <person name="Garvin D.F."/>
            <person name="Mockler T.C."/>
            <person name="Schmutz J."/>
            <person name="Rokhsar D."/>
            <person name="Bevan M.W."/>
        </authorList>
    </citation>
    <scope>NUCLEOTIDE SEQUENCE</scope>
    <source>
        <strain evidence="7">Bd21</strain>
    </source>
</reference>
<sequence length="715" mass="77252">MAEVLRIQTCVLKVSIDCDGCQKKVKKTLQKIEGVYQIIIDREQGKVTLKMSGLLDPAILIKKLKKAGKPAEIWGASNAFIGQQPKMQMMTPQQQQMQQQLQLQQQQSHMKRQQGNSGGGAAIALPDYYRPALEKLCADAAAGNPVALQQIRQIQQELQTKGMTLPQLMGETSGSSKMMPPSSSSSFVPMGNNNNLPMDDDDDNDEDEEDDESWDDGCDFEDVSDEELKARMMQKQMHAGGGQGGSAIPASQINYGGAQKASAVKPNNAMGTGGGAMGLGGPQQQVMARPAPPNMGAPTGGPRPMGPMKGQQGGAAAAGGPRPIAPPAPAASSRAQVSLQNLQAAAATGDPLAQHRIRQMQEDLLMKMAKNKMPPQAQPQQPTIEQQIQEIQQMKLMDGNNNMNKMPQAQPTLQQQIEQQMAHMKQQQQIEQQMAQQVMDGKNKMPVLAKDPKSIKFNLPDDNNGGKTKCLPLPIKSKQQINQAAGGSKNPVGVIGQPVGKNKSVSVIGPAAAGGNMGGNGLQQQAPMMRPPKPNNMMGFFPDQEIPSGMDPIKEQTGVITPPPGVIAPPSQAVAAYQGCAENIMAAAAAGNPGALQQYMAMMQLQHQQQQQQRTMQQQQLMQQQQQEIMQQQMMMMQGHPHGLYHGTGMMAGYNNPRPPPAMGYGYVGDGHLPMEPYHGQQMMPFQMAPLPPQPRPETPFTYFNDENLEGCSIM</sequence>
<evidence type="ECO:0000313" key="9">
    <source>
        <dbReference type="Proteomes" id="UP000008810"/>
    </source>
</evidence>
<evidence type="ECO:0000313" key="8">
    <source>
        <dbReference type="EnsemblPlants" id="KQJ89016"/>
    </source>
</evidence>
<dbReference type="CDD" id="cd00371">
    <property type="entry name" value="HMA"/>
    <property type="match status" value="1"/>
</dbReference>
<dbReference type="Gene3D" id="3.30.70.100">
    <property type="match status" value="1"/>
</dbReference>
<keyword evidence="3" id="KW-0449">Lipoprotein</keyword>
<organism evidence="7">
    <name type="scientific">Brachypodium distachyon</name>
    <name type="common">Purple false brome</name>
    <name type="synonym">Trachynia distachya</name>
    <dbReference type="NCBI Taxonomy" id="15368"/>
    <lineage>
        <taxon>Eukaryota</taxon>
        <taxon>Viridiplantae</taxon>
        <taxon>Streptophyta</taxon>
        <taxon>Embryophyta</taxon>
        <taxon>Tracheophyta</taxon>
        <taxon>Spermatophyta</taxon>
        <taxon>Magnoliopsida</taxon>
        <taxon>Liliopsida</taxon>
        <taxon>Poales</taxon>
        <taxon>Poaceae</taxon>
        <taxon>BOP clade</taxon>
        <taxon>Pooideae</taxon>
        <taxon>Stipodae</taxon>
        <taxon>Brachypodieae</taxon>
        <taxon>Brachypodium</taxon>
    </lineage>
</organism>
<gene>
    <name evidence="7" type="ORF">BRADI_4g22801v3</name>
</gene>
<dbReference type="Proteomes" id="UP000008810">
    <property type="component" value="Chromosome 4"/>
</dbReference>
<reference evidence="8" key="3">
    <citation type="submission" date="2018-08" db="UniProtKB">
        <authorList>
            <consortium name="EnsemblPlants"/>
        </authorList>
    </citation>
    <scope>IDENTIFICATION</scope>
    <source>
        <strain evidence="8">cv. Bd21</strain>
    </source>
</reference>
<evidence type="ECO:0000256" key="4">
    <source>
        <dbReference type="ARBA" id="ARBA00024045"/>
    </source>
</evidence>
<keyword evidence="1" id="KW-0488">Methylation</keyword>
<evidence type="ECO:0000256" key="1">
    <source>
        <dbReference type="ARBA" id="ARBA00022481"/>
    </source>
</evidence>
<feature type="region of interest" description="Disordered" evidence="5">
    <location>
        <begin position="163"/>
        <end position="220"/>
    </location>
</feature>
<feature type="compositionally biased region" description="Low complexity" evidence="5">
    <location>
        <begin position="296"/>
        <end position="310"/>
    </location>
</feature>
<dbReference type="GO" id="GO:0046872">
    <property type="term" value="F:metal ion binding"/>
    <property type="evidence" value="ECO:0007669"/>
    <property type="project" value="UniProtKB-KW"/>
</dbReference>
<name>A0A0Q3IS51_BRADI</name>
<protein>
    <recommendedName>
        <fullName evidence="6">HMA domain-containing protein</fullName>
    </recommendedName>
</protein>
<evidence type="ECO:0000259" key="6">
    <source>
        <dbReference type="PROSITE" id="PS50846"/>
    </source>
</evidence>
<dbReference type="Pfam" id="PF00403">
    <property type="entry name" value="HMA"/>
    <property type="match status" value="1"/>
</dbReference>
<feature type="compositionally biased region" description="Low complexity" evidence="5">
    <location>
        <begin position="173"/>
        <end position="190"/>
    </location>
</feature>
<dbReference type="InterPro" id="IPR036163">
    <property type="entry name" value="HMA_dom_sf"/>
</dbReference>
<comment type="similarity">
    <text evidence="4">Belongs to the HIPP family.</text>
</comment>
<dbReference type="AlphaFoldDB" id="A0A0Q3IS51"/>
<dbReference type="PANTHER" id="PTHR45868:SF93">
    <property type="entry name" value="OS12G0144600 PROTEIN"/>
    <property type="match status" value="1"/>
</dbReference>
<accession>A0A0Q3IS51</accession>
<reference evidence="7 8" key="1">
    <citation type="journal article" date="2010" name="Nature">
        <title>Genome sequencing and analysis of the model grass Brachypodium distachyon.</title>
        <authorList>
            <consortium name="International Brachypodium Initiative"/>
        </authorList>
    </citation>
    <scope>NUCLEOTIDE SEQUENCE [LARGE SCALE GENOMIC DNA]</scope>
    <source>
        <strain evidence="7 8">Bd21</strain>
    </source>
</reference>
<keyword evidence="9" id="KW-1185">Reference proteome</keyword>
<dbReference type="InterPro" id="IPR006121">
    <property type="entry name" value="HMA_dom"/>
</dbReference>
<dbReference type="PROSITE" id="PS50846">
    <property type="entry name" value="HMA_2"/>
    <property type="match status" value="1"/>
</dbReference>
<proteinExistence type="inferred from homology"/>
<dbReference type="Gramene" id="KQJ89016">
    <property type="protein sequence ID" value="KQJ89016"/>
    <property type="gene ID" value="BRADI_4g22801v3"/>
</dbReference>
<evidence type="ECO:0000256" key="5">
    <source>
        <dbReference type="SAM" id="MobiDB-lite"/>
    </source>
</evidence>
<dbReference type="EnsemblPlants" id="KQJ89016">
    <property type="protein sequence ID" value="KQJ89016"/>
    <property type="gene ID" value="BRADI_4g22801v3"/>
</dbReference>
<feature type="region of interest" description="Disordered" evidence="5">
    <location>
        <begin position="290"/>
        <end position="337"/>
    </location>
</feature>
<keyword evidence="3" id="KW-0636">Prenylation</keyword>
<dbReference type="EMBL" id="CM000883">
    <property type="protein sequence ID" value="KQJ89016.1"/>
    <property type="molecule type" value="Genomic_DNA"/>
</dbReference>
<feature type="compositionally biased region" description="Acidic residues" evidence="5">
    <location>
        <begin position="198"/>
        <end position="220"/>
    </location>
</feature>
<dbReference type="SUPFAM" id="SSF55008">
    <property type="entry name" value="HMA, heavy metal-associated domain"/>
    <property type="match status" value="1"/>
</dbReference>
<evidence type="ECO:0000313" key="7">
    <source>
        <dbReference type="EMBL" id="KQJ89016.1"/>
    </source>
</evidence>
<dbReference type="InParanoid" id="A0A0Q3IS51"/>
<evidence type="ECO:0000256" key="3">
    <source>
        <dbReference type="ARBA" id="ARBA00023289"/>
    </source>
</evidence>
<evidence type="ECO:0000256" key="2">
    <source>
        <dbReference type="ARBA" id="ARBA00022723"/>
    </source>
</evidence>